<keyword evidence="2 9" id="KW-0645">Protease</keyword>
<evidence type="ECO:0000256" key="10">
    <source>
        <dbReference type="SAM" id="SignalP"/>
    </source>
</evidence>
<evidence type="ECO:0000313" key="14">
    <source>
        <dbReference type="RefSeq" id="XP_031567066.1"/>
    </source>
</evidence>
<dbReference type="PROSITE" id="PS00134">
    <property type="entry name" value="TRYPSIN_HIS"/>
    <property type="match status" value="1"/>
</dbReference>
<dbReference type="Proteomes" id="UP000515163">
    <property type="component" value="Unplaced"/>
</dbReference>
<evidence type="ECO:0000256" key="6">
    <source>
        <dbReference type="ARBA" id="ARBA00023157"/>
    </source>
</evidence>
<evidence type="ECO:0000313" key="13">
    <source>
        <dbReference type="Proteomes" id="UP000515163"/>
    </source>
</evidence>
<feature type="domain" description="Peptidase S1" evidence="11">
    <location>
        <begin position="145"/>
        <end position="377"/>
    </location>
</feature>
<dbReference type="GO" id="GO:0005615">
    <property type="term" value="C:extracellular space"/>
    <property type="evidence" value="ECO:0007669"/>
    <property type="project" value="TreeGrafter"/>
</dbReference>
<reference evidence="14" key="1">
    <citation type="submission" date="2025-08" db="UniProtKB">
        <authorList>
            <consortium name="RefSeq"/>
        </authorList>
    </citation>
    <scope>IDENTIFICATION</scope>
    <source>
        <tissue evidence="14">Tentacle</tissue>
    </source>
</reference>
<dbReference type="PROSITE" id="PS00135">
    <property type="entry name" value="TRYPSIN_SER"/>
    <property type="match status" value="1"/>
</dbReference>
<keyword evidence="13" id="KW-1185">Reference proteome</keyword>
<dbReference type="GO" id="GO:0004252">
    <property type="term" value="F:serine-type endopeptidase activity"/>
    <property type="evidence" value="ECO:0007669"/>
    <property type="project" value="InterPro"/>
</dbReference>
<keyword evidence="6" id="KW-1015">Disulfide bond</keyword>
<proteinExistence type="inferred from homology"/>
<dbReference type="InterPro" id="IPR009003">
    <property type="entry name" value="Peptidase_S1_PA"/>
</dbReference>
<dbReference type="GO" id="GO:0006508">
    <property type="term" value="P:proteolysis"/>
    <property type="evidence" value="ECO:0007669"/>
    <property type="project" value="UniProtKB-KW"/>
</dbReference>
<evidence type="ECO:0000256" key="8">
    <source>
        <dbReference type="PROSITE-ProRule" id="PRU00479"/>
    </source>
</evidence>
<feature type="domain" description="Fibronectin type-II" evidence="12">
    <location>
        <begin position="30"/>
        <end position="76"/>
    </location>
</feature>
<name>A0A6P8IJI9_ACTTE</name>
<dbReference type="InterPro" id="IPR018114">
    <property type="entry name" value="TRYPSIN_HIS"/>
</dbReference>
<protein>
    <submittedName>
        <fullName evidence="14">CUB and peptidase domain-containing protein 2-like</fullName>
    </submittedName>
</protein>
<dbReference type="CDD" id="cd00062">
    <property type="entry name" value="FN2"/>
    <property type="match status" value="2"/>
</dbReference>
<sequence length="379" mass="41782">MLCAYLLLVAFLVQVCQGNAQASQCSVKTTTGKCCVFPFNYKGTQYNKCIDDYHKRPWCATTDDYDKDKQWGDCDLVCKVKTEDHKCCVFPFTYKGKQYDQCITSTFSGLWCATTSNYDNDGQWGKCVIVPQPPAQCGKKPGIRIVGGSVAQPGEWPWQAMLMTFYGTQFCGGSLIDPFWVLTAAHCLEGVTTYGISVRLGAHYRKGYVGTEQDFNVQEIIMHPEYNKPKEYSHDIALLRLSRPAMLTKAVGTVCLGEPAISLDSGKRCWISGWGHLSEGGSSPNALHHASVPIVSRLSCTWAYPFQLHSSMLCAGTTSGGEDTCQGDSGGPLVCEFNGRWYLEGVTSWGEGCAAVGTYGVYASTRYHKTWIQNTMSSR</sequence>
<dbReference type="GO" id="GO:0005509">
    <property type="term" value="F:calcium ion binding"/>
    <property type="evidence" value="ECO:0007669"/>
    <property type="project" value="InterPro"/>
</dbReference>
<dbReference type="KEGG" id="aten:116302022"/>
<dbReference type="FunFam" id="2.40.10.10:FF:000077">
    <property type="entry name" value="Predicted protein"/>
    <property type="match status" value="1"/>
</dbReference>
<evidence type="ECO:0000256" key="1">
    <source>
        <dbReference type="ARBA" id="ARBA00007664"/>
    </source>
</evidence>
<dbReference type="InParanoid" id="A0A6P8IJI9"/>
<dbReference type="PRINTS" id="PR00722">
    <property type="entry name" value="CHYMOTRYPSIN"/>
</dbReference>
<evidence type="ECO:0000259" key="12">
    <source>
        <dbReference type="PROSITE" id="PS51092"/>
    </source>
</evidence>
<dbReference type="RefSeq" id="XP_031567066.1">
    <property type="nucleotide sequence ID" value="XM_031711206.1"/>
</dbReference>
<keyword evidence="10" id="KW-0732">Signal</keyword>
<dbReference type="InterPro" id="IPR001314">
    <property type="entry name" value="Peptidase_S1A"/>
</dbReference>
<dbReference type="InterPro" id="IPR001254">
    <property type="entry name" value="Trypsin_dom"/>
</dbReference>
<dbReference type="FunCoup" id="A0A6P8IJI9">
    <property type="interactions" value="178"/>
</dbReference>
<dbReference type="InterPro" id="IPR012224">
    <property type="entry name" value="Pept_S1A_FX"/>
</dbReference>
<dbReference type="InterPro" id="IPR050127">
    <property type="entry name" value="Serine_Proteases_S1"/>
</dbReference>
<dbReference type="PANTHER" id="PTHR24264:SF54">
    <property type="entry name" value="PEPTIDASE S1 DOMAIN-CONTAINING PROTEIN"/>
    <property type="match status" value="1"/>
</dbReference>
<dbReference type="Pfam" id="PF00040">
    <property type="entry name" value="fn2"/>
    <property type="match status" value="2"/>
</dbReference>
<dbReference type="InterPro" id="IPR033116">
    <property type="entry name" value="TRYPSIN_SER"/>
</dbReference>
<feature type="active site" description="Charge relay system" evidence="7">
    <location>
        <position position="329"/>
    </location>
</feature>
<evidence type="ECO:0000256" key="7">
    <source>
        <dbReference type="PIRSR" id="PIRSR001143-1"/>
    </source>
</evidence>
<dbReference type="PANTHER" id="PTHR24264">
    <property type="entry name" value="TRYPSIN-RELATED"/>
    <property type="match status" value="1"/>
</dbReference>
<dbReference type="InterPro" id="IPR000562">
    <property type="entry name" value="FN_type2_dom"/>
</dbReference>
<evidence type="ECO:0000259" key="11">
    <source>
        <dbReference type="PROSITE" id="PS50240"/>
    </source>
</evidence>
<dbReference type="PRINTS" id="PR00013">
    <property type="entry name" value="FNTYPEII"/>
</dbReference>
<evidence type="ECO:0000256" key="9">
    <source>
        <dbReference type="RuleBase" id="RU363034"/>
    </source>
</evidence>
<dbReference type="Gene3D" id="2.40.10.10">
    <property type="entry name" value="Trypsin-like serine proteases"/>
    <property type="match status" value="1"/>
</dbReference>
<evidence type="ECO:0000256" key="2">
    <source>
        <dbReference type="ARBA" id="ARBA00022670"/>
    </source>
</evidence>
<dbReference type="SMART" id="SM00020">
    <property type="entry name" value="Tryp_SPc"/>
    <property type="match status" value="1"/>
</dbReference>
<feature type="chain" id="PRO_5028358761" evidence="10">
    <location>
        <begin position="19"/>
        <end position="379"/>
    </location>
</feature>
<dbReference type="InterPro" id="IPR036943">
    <property type="entry name" value="FN_type2_sf"/>
</dbReference>
<accession>A0A6P8IJI9</accession>
<organism evidence="13 14">
    <name type="scientific">Actinia tenebrosa</name>
    <name type="common">Australian red waratah sea anemone</name>
    <dbReference type="NCBI Taxonomy" id="6105"/>
    <lineage>
        <taxon>Eukaryota</taxon>
        <taxon>Metazoa</taxon>
        <taxon>Cnidaria</taxon>
        <taxon>Anthozoa</taxon>
        <taxon>Hexacorallia</taxon>
        <taxon>Actiniaria</taxon>
        <taxon>Actiniidae</taxon>
        <taxon>Actinia</taxon>
    </lineage>
</organism>
<feature type="domain" description="Fibronectin type-II" evidence="12">
    <location>
        <begin position="83"/>
        <end position="129"/>
    </location>
</feature>
<dbReference type="Gene3D" id="2.10.10.10">
    <property type="entry name" value="Fibronectin, type II, collagen-binding"/>
    <property type="match status" value="2"/>
</dbReference>
<feature type="signal peptide" evidence="10">
    <location>
        <begin position="1"/>
        <end position="18"/>
    </location>
</feature>
<dbReference type="PIRSF" id="PIRSF001143">
    <property type="entry name" value="Factor_X"/>
    <property type="match status" value="1"/>
</dbReference>
<dbReference type="Pfam" id="PF00089">
    <property type="entry name" value="Trypsin"/>
    <property type="match status" value="1"/>
</dbReference>
<keyword evidence="4 9" id="KW-0378">Hydrolase</keyword>
<evidence type="ECO:0000256" key="4">
    <source>
        <dbReference type="ARBA" id="ARBA00022801"/>
    </source>
</evidence>
<dbReference type="OrthoDB" id="5974294at2759"/>
<dbReference type="AlphaFoldDB" id="A0A6P8IJI9"/>
<feature type="active site" description="Charge relay system" evidence="7">
    <location>
        <position position="235"/>
    </location>
</feature>
<gene>
    <name evidence="14" type="primary">LOC116302022</name>
</gene>
<dbReference type="InterPro" id="IPR043504">
    <property type="entry name" value="Peptidase_S1_PA_chymotrypsin"/>
</dbReference>
<dbReference type="SUPFAM" id="SSF50494">
    <property type="entry name" value="Trypsin-like serine proteases"/>
    <property type="match status" value="1"/>
</dbReference>
<comment type="similarity">
    <text evidence="1">Belongs to the peptidase S1 family.</text>
</comment>
<dbReference type="CDD" id="cd00190">
    <property type="entry name" value="Tryp_SPc"/>
    <property type="match status" value="1"/>
</dbReference>
<dbReference type="SUPFAM" id="SSF57440">
    <property type="entry name" value="Kringle-like"/>
    <property type="match status" value="2"/>
</dbReference>
<evidence type="ECO:0000256" key="3">
    <source>
        <dbReference type="ARBA" id="ARBA00022737"/>
    </source>
</evidence>
<evidence type="ECO:0000256" key="5">
    <source>
        <dbReference type="ARBA" id="ARBA00022825"/>
    </source>
</evidence>
<dbReference type="GeneID" id="116302022"/>
<dbReference type="PROSITE" id="PS51092">
    <property type="entry name" value="FN2_2"/>
    <property type="match status" value="2"/>
</dbReference>
<keyword evidence="5 9" id="KW-0720">Serine protease</keyword>
<dbReference type="InterPro" id="IPR013806">
    <property type="entry name" value="Kringle-like"/>
</dbReference>
<comment type="caution">
    <text evidence="8">Lacks conserved residue(s) required for the propagation of feature annotation.</text>
</comment>
<dbReference type="PROSITE" id="PS50240">
    <property type="entry name" value="TRYPSIN_DOM"/>
    <property type="match status" value="1"/>
</dbReference>
<dbReference type="SMART" id="SM00059">
    <property type="entry name" value="FN2"/>
    <property type="match status" value="2"/>
</dbReference>
<keyword evidence="3" id="KW-0677">Repeat</keyword>
<feature type="active site" description="Charge relay system" evidence="7">
    <location>
        <position position="186"/>
    </location>
</feature>